<dbReference type="RefSeq" id="XP_040689950.1">
    <property type="nucleotide sequence ID" value="XM_040829259.1"/>
</dbReference>
<sequence>MGVIASTLRDGYFGIQALIADLSTSNTDFNALLERISKPSLPCSNPTVSFWQQNPIFPELVNIQSDTFPENADIVIIGSGVSGASIAYTVLTELQAKGSGMIPKGFKLVIFEARELCSGATGRNGGHIKHSPYYTYAGYKKRFGRERAKKLLQFERLAFPTQLGLAKGNGFEDAEAREVETLDIFADEDMWKKAKEMVKQLSSDNPEAAEDIQIYEAEDGCQKFGINPDQCYGILAFRAGAIWPYRLVTSIYSLLLNEFPSVLQIETRTPATSVETNTDSERPFSVVTPRGKITASHVIHATNAFATNLIPGMNGKLLPVRGHMTAQKPGTSFPDLNGSRSWGIVHKRGFDYVTQRPGSVKELGDSRLGGELMVGGGVIQSPSQGIDEFGIWNDDKMSLPITAYLTGLIPAVFNRSTWAPRKLEVKQVWSGTMGYTADELPFVGKLDPGLTKRKVRRPGRKSNQKHIIEGDDAQRIRLSDPAEWISAGFNGEGMIYAWLSSVAVGLMVLGVNEEHRQGRPGIPEGKVSGWLPEELICTKKRVDRSSIVQLALLM</sequence>
<name>A0A1L9RMY8_ASPWE</name>
<dbReference type="Gene3D" id="3.30.9.10">
    <property type="entry name" value="D-Amino Acid Oxidase, subunit A, domain 2"/>
    <property type="match status" value="1"/>
</dbReference>
<dbReference type="SUPFAM" id="SSF51905">
    <property type="entry name" value="FAD/NAD(P)-binding domain"/>
    <property type="match status" value="1"/>
</dbReference>
<gene>
    <name evidence="2" type="ORF">ASPWEDRAFT_129792</name>
</gene>
<evidence type="ECO:0000313" key="3">
    <source>
        <dbReference type="Proteomes" id="UP000184383"/>
    </source>
</evidence>
<dbReference type="EMBL" id="KV878211">
    <property type="protein sequence ID" value="OJJ36274.1"/>
    <property type="molecule type" value="Genomic_DNA"/>
</dbReference>
<dbReference type="VEuPathDB" id="FungiDB:ASPWEDRAFT_129792"/>
<dbReference type="PANTHER" id="PTHR13847:SF213">
    <property type="entry name" value="DEPENDENT OXIDOREDUCTASE, PUTATIVE-RELATED"/>
    <property type="match status" value="1"/>
</dbReference>
<keyword evidence="3" id="KW-1185">Reference proteome</keyword>
<dbReference type="GO" id="GO:0005737">
    <property type="term" value="C:cytoplasm"/>
    <property type="evidence" value="ECO:0007669"/>
    <property type="project" value="TreeGrafter"/>
</dbReference>
<dbReference type="Pfam" id="PF01266">
    <property type="entry name" value="DAO"/>
    <property type="match status" value="1"/>
</dbReference>
<accession>A0A1L9RMY8</accession>
<dbReference type="Proteomes" id="UP000184383">
    <property type="component" value="Unassembled WGS sequence"/>
</dbReference>
<protein>
    <recommendedName>
        <fullName evidence="1">FAD dependent oxidoreductase domain-containing protein</fullName>
    </recommendedName>
</protein>
<dbReference type="OrthoDB" id="512662at2759"/>
<feature type="domain" description="FAD dependent oxidoreductase" evidence="1">
    <location>
        <begin position="73"/>
        <end position="499"/>
    </location>
</feature>
<dbReference type="Gene3D" id="3.50.50.60">
    <property type="entry name" value="FAD/NAD(P)-binding domain"/>
    <property type="match status" value="1"/>
</dbReference>
<evidence type="ECO:0000259" key="1">
    <source>
        <dbReference type="Pfam" id="PF01266"/>
    </source>
</evidence>
<dbReference type="GeneID" id="63745107"/>
<dbReference type="STRING" id="1073089.A0A1L9RMY8"/>
<dbReference type="InterPro" id="IPR006076">
    <property type="entry name" value="FAD-dep_OxRdtase"/>
</dbReference>
<proteinExistence type="predicted"/>
<dbReference type="AlphaFoldDB" id="A0A1L9RMY8"/>
<dbReference type="InterPro" id="IPR036188">
    <property type="entry name" value="FAD/NAD-bd_sf"/>
</dbReference>
<evidence type="ECO:0000313" key="2">
    <source>
        <dbReference type="EMBL" id="OJJ36274.1"/>
    </source>
</evidence>
<reference evidence="3" key="1">
    <citation type="journal article" date="2017" name="Genome Biol.">
        <title>Comparative genomics reveals high biological diversity and specific adaptations in the industrially and medically important fungal genus Aspergillus.</title>
        <authorList>
            <person name="de Vries R.P."/>
            <person name="Riley R."/>
            <person name="Wiebenga A."/>
            <person name="Aguilar-Osorio G."/>
            <person name="Amillis S."/>
            <person name="Uchima C.A."/>
            <person name="Anderluh G."/>
            <person name="Asadollahi M."/>
            <person name="Askin M."/>
            <person name="Barry K."/>
            <person name="Battaglia E."/>
            <person name="Bayram O."/>
            <person name="Benocci T."/>
            <person name="Braus-Stromeyer S.A."/>
            <person name="Caldana C."/>
            <person name="Canovas D."/>
            <person name="Cerqueira G.C."/>
            <person name="Chen F."/>
            <person name="Chen W."/>
            <person name="Choi C."/>
            <person name="Clum A."/>
            <person name="Dos Santos R.A."/>
            <person name="Damasio A.R."/>
            <person name="Diallinas G."/>
            <person name="Emri T."/>
            <person name="Fekete E."/>
            <person name="Flipphi M."/>
            <person name="Freyberg S."/>
            <person name="Gallo A."/>
            <person name="Gournas C."/>
            <person name="Habgood R."/>
            <person name="Hainaut M."/>
            <person name="Harispe M.L."/>
            <person name="Henrissat B."/>
            <person name="Hilden K.S."/>
            <person name="Hope R."/>
            <person name="Hossain A."/>
            <person name="Karabika E."/>
            <person name="Karaffa L."/>
            <person name="Karanyi Z."/>
            <person name="Krasevec N."/>
            <person name="Kuo A."/>
            <person name="Kusch H."/>
            <person name="LaButti K."/>
            <person name="Lagendijk E.L."/>
            <person name="Lapidus A."/>
            <person name="Levasseur A."/>
            <person name="Lindquist E."/>
            <person name="Lipzen A."/>
            <person name="Logrieco A.F."/>
            <person name="MacCabe A."/>
            <person name="Maekelae M.R."/>
            <person name="Malavazi I."/>
            <person name="Melin P."/>
            <person name="Meyer V."/>
            <person name="Mielnichuk N."/>
            <person name="Miskei M."/>
            <person name="Molnar A.P."/>
            <person name="Mule G."/>
            <person name="Ngan C.Y."/>
            <person name="Orejas M."/>
            <person name="Orosz E."/>
            <person name="Ouedraogo J.P."/>
            <person name="Overkamp K.M."/>
            <person name="Park H.-S."/>
            <person name="Perrone G."/>
            <person name="Piumi F."/>
            <person name="Punt P.J."/>
            <person name="Ram A.F."/>
            <person name="Ramon A."/>
            <person name="Rauscher S."/>
            <person name="Record E."/>
            <person name="Riano-Pachon D.M."/>
            <person name="Robert V."/>
            <person name="Roehrig J."/>
            <person name="Ruller R."/>
            <person name="Salamov A."/>
            <person name="Salih N.S."/>
            <person name="Samson R.A."/>
            <person name="Sandor E."/>
            <person name="Sanguinetti M."/>
            <person name="Schuetze T."/>
            <person name="Sepcic K."/>
            <person name="Shelest E."/>
            <person name="Sherlock G."/>
            <person name="Sophianopoulou V."/>
            <person name="Squina F.M."/>
            <person name="Sun H."/>
            <person name="Susca A."/>
            <person name="Todd R.B."/>
            <person name="Tsang A."/>
            <person name="Unkles S.E."/>
            <person name="van de Wiele N."/>
            <person name="van Rossen-Uffink D."/>
            <person name="Oliveira J.V."/>
            <person name="Vesth T.C."/>
            <person name="Visser J."/>
            <person name="Yu J.-H."/>
            <person name="Zhou M."/>
            <person name="Andersen M.R."/>
            <person name="Archer D.B."/>
            <person name="Baker S.E."/>
            <person name="Benoit I."/>
            <person name="Brakhage A.A."/>
            <person name="Braus G.H."/>
            <person name="Fischer R."/>
            <person name="Frisvad J.C."/>
            <person name="Goldman G.H."/>
            <person name="Houbraken J."/>
            <person name="Oakley B."/>
            <person name="Pocsi I."/>
            <person name="Scazzocchio C."/>
            <person name="Seiboth B."/>
            <person name="vanKuyk P.A."/>
            <person name="Wortman J."/>
            <person name="Dyer P.S."/>
            <person name="Grigoriev I.V."/>
        </authorList>
    </citation>
    <scope>NUCLEOTIDE SEQUENCE [LARGE SCALE GENOMIC DNA]</scope>
    <source>
        <strain evidence="3">DTO 134E9</strain>
    </source>
</reference>
<organism evidence="2 3">
    <name type="scientific">Aspergillus wentii DTO 134E9</name>
    <dbReference type="NCBI Taxonomy" id="1073089"/>
    <lineage>
        <taxon>Eukaryota</taxon>
        <taxon>Fungi</taxon>
        <taxon>Dikarya</taxon>
        <taxon>Ascomycota</taxon>
        <taxon>Pezizomycotina</taxon>
        <taxon>Eurotiomycetes</taxon>
        <taxon>Eurotiomycetidae</taxon>
        <taxon>Eurotiales</taxon>
        <taxon>Aspergillaceae</taxon>
        <taxon>Aspergillus</taxon>
        <taxon>Aspergillus subgen. Cremei</taxon>
    </lineage>
</organism>
<dbReference type="PANTHER" id="PTHR13847">
    <property type="entry name" value="SARCOSINE DEHYDROGENASE-RELATED"/>
    <property type="match status" value="1"/>
</dbReference>